<sequence>MQKGDFRCPISLELMTNPITLSTGHTYDRSSILKWFATGNHTFPKTCESLVCIDLLPNVALKKLINLGLLGSAGNSREVSSTLGEETFSSVLK</sequence>
<evidence type="ECO:0000256" key="4">
    <source>
        <dbReference type="ARBA" id="ARBA00022786"/>
    </source>
</evidence>
<evidence type="ECO:0000259" key="6">
    <source>
        <dbReference type="PROSITE" id="PS51698"/>
    </source>
</evidence>
<dbReference type="EMBL" id="BAABME010033771">
    <property type="protein sequence ID" value="GAA0153969.1"/>
    <property type="molecule type" value="Genomic_DNA"/>
</dbReference>
<evidence type="ECO:0000256" key="2">
    <source>
        <dbReference type="ARBA" id="ARBA00004906"/>
    </source>
</evidence>
<dbReference type="Proteomes" id="UP001454036">
    <property type="component" value="Unassembled WGS sequence"/>
</dbReference>
<comment type="catalytic activity">
    <reaction evidence="1 5">
        <text>S-ubiquitinyl-[E2 ubiquitin-conjugating enzyme]-L-cysteine + [acceptor protein]-L-lysine = [E2 ubiquitin-conjugating enzyme]-L-cysteine + N(6)-ubiquitinyl-[acceptor protein]-L-lysine.</text>
        <dbReference type="EC" id="2.3.2.27"/>
    </reaction>
</comment>
<protein>
    <recommendedName>
        <fullName evidence="5 6">U-box domain-containing protein</fullName>
        <ecNumber evidence="5">2.3.2.27</ecNumber>
    </recommendedName>
    <alternativeName>
        <fullName evidence="5">RING-type E3 ubiquitin transferase PUB</fullName>
    </alternativeName>
</protein>
<keyword evidence="4 5" id="KW-0833">Ubl conjugation pathway</keyword>
<dbReference type="GO" id="GO:0061630">
    <property type="term" value="F:ubiquitin protein ligase activity"/>
    <property type="evidence" value="ECO:0007669"/>
    <property type="project" value="UniProtKB-UniRule"/>
</dbReference>
<comment type="pathway">
    <text evidence="2 5">Protein modification; protein ubiquitination.</text>
</comment>
<dbReference type="AlphaFoldDB" id="A0AAV3PQY9"/>
<evidence type="ECO:0000313" key="8">
    <source>
        <dbReference type="Proteomes" id="UP001454036"/>
    </source>
</evidence>
<dbReference type="PANTHER" id="PTHR22849">
    <property type="entry name" value="WDSAM1 PROTEIN"/>
    <property type="match status" value="1"/>
</dbReference>
<evidence type="ECO:0000313" key="7">
    <source>
        <dbReference type="EMBL" id="GAA0153969.1"/>
    </source>
</evidence>
<dbReference type="EC" id="2.3.2.27" evidence="5"/>
<gene>
    <name evidence="7" type="ORF">LIER_43253</name>
</gene>
<proteinExistence type="predicted"/>
<evidence type="ECO:0000256" key="5">
    <source>
        <dbReference type="RuleBase" id="RU369093"/>
    </source>
</evidence>
<dbReference type="PANTHER" id="PTHR22849:SF164">
    <property type="entry name" value="U-BOX DOMAIN-CONTAINING PROTEIN"/>
    <property type="match status" value="1"/>
</dbReference>
<evidence type="ECO:0000256" key="3">
    <source>
        <dbReference type="ARBA" id="ARBA00022679"/>
    </source>
</evidence>
<keyword evidence="8" id="KW-1185">Reference proteome</keyword>
<comment type="caution">
    <text evidence="7">The sequence shown here is derived from an EMBL/GenBank/DDBJ whole genome shotgun (WGS) entry which is preliminary data.</text>
</comment>
<dbReference type="InterPro" id="IPR003613">
    <property type="entry name" value="Ubox_domain"/>
</dbReference>
<comment type="function">
    <text evidence="5">Functions as an E3 ubiquitin ligase.</text>
</comment>
<dbReference type="SMART" id="SM00504">
    <property type="entry name" value="Ubox"/>
    <property type="match status" value="1"/>
</dbReference>
<dbReference type="InterPro" id="IPR045185">
    <property type="entry name" value="PUB22/23/24-like"/>
</dbReference>
<name>A0AAV3PQY9_LITER</name>
<dbReference type="InterPro" id="IPR045210">
    <property type="entry name" value="RING-Ubox_PUB"/>
</dbReference>
<dbReference type="Gene3D" id="3.30.40.10">
    <property type="entry name" value="Zinc/RING finger domain, C3HC4 (zinc finger)"/>
    <property type="match status" value="1"/>
</dbReference>
<dbReference type="Pfam" id="PF04564">
    <property type="entry name" value="U-box"/>
    <property type="match status" value="1"/>
</dbReference>
<dbReference type="GO" id="GO:0016567">
    <property type="term" value="P:protein ubiquitination"/>
    <property type="evidence" value="ECO:0007669"/>
    <property type="project" value="UniProtKB-UniRule"/>
</dbReference>
<evidence type="ECO:0000256" key="1">
    <source>
        <dbReference type="ARBA" id="ARBA00000900"/>
    </source>
</evidence>
<dbReference type="CDD" id="cd16664">
    <property type="entry name" value="RING-Ubox_PUB"/>
    <property type="match status" value="1"/>
</dbReference>
<accession>A0AAV3PQY9</accession>
<dbReference type="FunFam" id="3.30.40.10:FF:000442">
    <property type="entry name" value="RING-type E3 ubiquitin transferase"/>
    <property type="match status" value="1"/>
</dbReference>
<keyword evidence="3 5" id="KW-0808">Transferase</keyword>
<feature type="domain" description="U-box" evidence="6">
    <location>
        <begin position="1"/>
        <end position="75"/>
    </location>
</feature>
<reference evidence="7 8" key="1">
    <citation type="submission" date="2024-01" db="EMBL/GenBank/DDBJ databases">
        <title>The complete chloroplast genome sequence of Lithospermum erythrorhizon: insights into the phylogenetic relationship among Boraginaceae species and the maternal lineages of purple gromwells.</title>
        <authorList>
            <person name="Okada T."/>
            <person name="Watanabe K."/>
        </authorList>
    </citation>
    <scope>NUCLEOTIDE SEQUENCE [LARGE SCALE GENOMIC DNA]</scope>
</reference>
<dbReference type="SUPFAM" id="SSF57850">
    <property type="entry name" value="RING/U-box"/>
    <property type="match status" value="1"/>
</dbReference>
<organism evidence="7 8">
    <name type="scientific">Lithospermum erythrorhizon</name>
    <name type="common">Purple gromwell</name>
    <name type="synonym">Lithospermum officinale var. erythrorhizon</name>
    <dbReference type="NCBI Taxonomy" id="34254"/>
    <lineage>
        <taxon>Eukaryota</taxon>
        <taxon>Viridiplantae</taxon>
        <taxon>Streptophyta</taxon>
        <taxon>Embryophyta</taxon>
        <taxon>Tracheophyta</taxon>
        <taxon>Spermatophyta</taxon>
        <taxon>Magnoliopsida</taxon>
        <taxon>eudicotyledons</taxon>
        <taxon>Gunneridae</taxon>
        <taxon>Pentapetalae</taxon>
        <taxon>asterids</taxon>
        <taxon>lamiids</taxon>
        <taxon>Boraginales</taxon>
        <taxon>Boraginaceae</taxon>
        <taxon>Boraginoideae</taxon>
        <taxon>Lithospermeae</taxon>
        <taxon>Lithospermum</taxon>
    </lineage>
</organism>
<dbReference type="PROSITE" id="PS51698">
    <property type="entry name" value="U_BOX"/>
    <property type="match status" value="1"/>
</dbReference>
<dbReference type="InterPro" id="IPR013083">
    <property type="entry name" value="Znf_RING/FYVE/PHD"/>
</dbReference>